<proteinExistence type="predicted"/>
<keyword evidence="2" id="KW-1185">Reference proteome</keyword>
<name>A0A316GNG4_9RHOB</name>
<protein>
    <recommendedName>
        <fullName evidence="3">STAS domain-containing protein</fullName>
    </recommendedName>
</protein>
<evidence type="ECO:0000313" key="2">
    <source>
        <dbReference type="Proteomes" id="UP000245708"/>
    </source>
</evidence>
<comment type="caution">
    <text evidence="1">The sequence shown here is derived from an EMBL/GenBank/DDBJ whole genome shotgun (WGS) entry which is preliminary data.</text>
</comment>
<dbReference type="RefSeq" id="WP_109664904.1">
    <property type="nucleotide sequence ID" value="NZ_QGGW01000001.1"/>
</dbReference>
<dbReference type="EMBL" id="QGGW01000001">
    <property type="protein sequence ID" value="PWK62424.1"/>
    <property type="molecule type" value="Genomic_DNA"/>
</dbReference>
<gene>
    <name evidence="1" type="ORF">C7455_101450</name>
</gene>
<dbReference type="OrthoDB" id="7877306at2"/>
<evidence type="ECO:0008006" key="3">
    <source>
        <dbReference type="Google" id="ProtNLM"/>
    </source>
</evidence>
<dbReference type="Proteomes" id="UP000245708">
    <property type="component" value="Unassembled WGS sequence"/>
</dbReference>
<sequence>MAARYKIFGQFSLVYIQYTGVATATQATDVFIQYMKDPERKSGHRHFVDLSAVTGLERDFAALFRLQALKAEWLMQNESPTMMVYLAPSVLSLRIAHQVLRSWEGLDGAIIRLAEDWDGAMDIFGLPRNALDHLLIRTA</sequence>
<dbReference type="AlphaFoldDB" id="A0A316GNG4"/>
<reference evidence="1 2" key="1">
    <citation type="submission" date="2018-05" db="EMBL/GenBank/DDBJ databases">
        <title>Genomic Encyclopedia of Type Strains, Phase IV (KMG-IV): sequencing the most valuable type-strain genomes for metagenomic binning, comparative biology and taxonomic classification.</title>
        <authorList>
            <person name="Goeker M."/>
        </authorList>
    </citation>
    <scope>NUCLEOTIDE SEQUENCE [LARGE SCALE GENOMIC DNA]</scope>
    <source>
        <strain evidence="1 2">DSM 16097</strain>
    </source>
</reference>
<evidence type="ECO:0000313" key="1">
    <source>
        <dbReference type="EMBL" id="PWK62424.1"/>
    </source>
</evidence>
<accession>A0A316GNG4</accession>
<organism evidence="1 2">
    <name type="scientific">Roseicyclus mahoneyensis</name>
    <dbReference type="NCBI Taxonomy" id="164332"/>
    <lineage>
        <taxon>Bacteria</taxon>
        <taxon>Pseudomonadati</taxon>
        <taxon>Pseudomonadota</taxon>
        <taxon>Alphaproteobacteria</taxon>
        <taxon>Rhodobacterales</taxon>
        <taxon>Roseobacteraceae</taxon>
        <taxon>Roseicyclus</taxon>
    </lineage>
</organism>